<evidence type="ECO:0000313" key="1">
    <source>
        <dbReference type="EMBL" id="RKN85066.1"/>
    </source>
</evidence>
<protein>
    <submittedName>
        <fullName evidence="1">Uncharacterized protein</fullName>
    </submittedName>
</protein>
<proteinExistence type="predicted"/>
<gene>
    <name evidence="1" type="ORF">D7M11_11160</name>
</gene>
<evidence type="ECO:0000313" key="2">
    <source>
        <dbReference type="Proteomes" id="UP000282311"/>
    </source>
</evidence>
<keyword evidence="2" id="KW-1185">Reference proteome</keyword>
<dbReference type="RefSeq" id="WP_120747271.1">
    <property type="nucleotide sequence ID" value="NZ_RBAH01000006.1"/>
</dbReference>
<name>A0A3B0CM23_9BACL</name>
<dbReference type="Proteomes" id="UP000282311">
    <property type="component" value="Unassembled WGS sequence"/>
</dbReference>
<dbReference type="AlphaFoldDB" id="A0A3B0CM23"/>
<accession>A0A3B0CM23</accession>
<sequence length="92" mass="10845">MLWSEVRDLFPNQFVLVEELKSHYEDNKLHVEEVAVIKPIPDPKAAWKELFSAKNERFVYHTSNENIVVEVRDKPMIRRASQNNAWIRLAGL</sequence>
<dbReference type="OrthoDB" id="5770817at2"/>
<reference evidence="1 2" key="1">
    <citation type="journal article" date="2007" name="Int. J. Syst. Evol. Microbiol.">
        <title>Paenibacillus ginsengarvi sp. nov., isolated from soil from ginseng cultivation.</title>
        <authorList>
            <person name="Yoon M.H."/>
            <person name="Ten L.N."/>
            <person name="Im W.T."/>
        </authorList>
    </citation>
    <scope>NUCLEOTIDE SEQUENCE [LARGE SCALE GENOMIC DNA]</scope>
    <source>
        <strain evidence="1 2">KCTC 13059</strain>
    </source>
</reference>
<dbReference type="EMBL" id="RBAH01000006">
    <property type="protein sequence ID" value="RKN85066.1"/>
    <property type="molecule type" value="Genomic_DNA"/>
</dbReference>
<comment type="caution">
    <text evidence="1">The sequence shown here is derived from an EMBL/GenBank/DDBJ whole genome shotgun (WGS) entry which is preliminary data.</text>
</comment>
<organism evidence="1 2">
    <name type="scientific">Paenibacillus ginsengarvi</name>
    <dbReference type="NCBI Taxonomy" id="400777"/>
    <lineage>
        <taxon>Bacteria</taxon>
        <taxon>Bacillati</taxon>
        <taxon>Bacillota</taxon>
        <taxon>Bacilli</taxon>
        <taxon>Bacillales</taxon>
        <taxon>Paenibacillaceae</taxon>
        <taxon>Paenibacillus</taxon>
    </lineage>
</organism>